<name>A0A081RQG0_9ARCH</name>
<reference evidence="1 2" key="1">
    <citation type="submission" date="2014-06" db="EMBL/GenBank/DDBJ databases">
        <authorList>
            <person name="Ngugi D.K."/>
            <person name="Blom J."/>
            <person name="Alam I."/>
            <person name="Rashid M."/>
            <person name="Ba Alawi W."/>
            <person name="Zhang G."/>
            <person name="Hikmawan T."/>
            <person name="Guan Y."/>
            <person name="Antunes A."/>
            <person name="Siam R."/>
            <person name="ElDorry H."/>
            <person name="Bajic V."/>
            <person name="Stingl U."/>
        </authorList>
    </citation>
    <scope>NUCLEOTIDE SEQUENCE [LARGE SCALE GENOMIC DNA]</scope>
    <source>
        <strain evidence="1">SCGC AAA799-N04</strain>
    </source>
</reference>
<accession>A0A081RQG0</accession>
<protein>
    <submittedName>
        <fullName evidence="1">Uncharacterized protein</fullName>
    </submittedName>
</protein>
<keyword evidence="2" id="KW-1185">Reference proteome</keyword>
<dbReference type="Proteomes" id="UP000028059">
    <property type="component" value="Unassembled WGS sequence"/>
</dbReference>
<gene>
    <name evidence="1" type="ORF">AAA799N04_00125</name>
</gene>
<organism evidence="1 2">
    <name type="scientific">Marine Group I thaumarchaeote SCGC AAA799-N04</name>
    <dbReference type="NCBI Taxonomy" id="1502293"/>
    <lineage>
        <taxon>Archaea</taxon>
        <taxon>Nitrososphaerota</taxon>
        <taxon>Marine Group I</taxon>
    </lineage>
</organism>
<comment type="caution">
    <text evidence="1">The sequence shown here is derived from an EMBL/GenBank/DDBJ whole genome shotgun (WGS) entry which is preliminary data.</text>
</comment>
<evidence type="ECO:0000313" key="2">
    <source>
        <dbReference type="Proteomes" id="UP000028059"/>
    </source>
</evidence>
<evidence type="ECO:0000313" key="1">
    <source>
        <dbReference type="EMBL" id="KEQ57433.1"/>
    </source>
</evidence>
<dbReference type="EMBL" id="JOKN01000001">
    <property type="protein sequence ID" value="KEQ57433.1"/>
    <property type="molecule type" value="Genomic_DNA"/>
</dbReference>
<proteinExistence type="predicted"/>
<dbReference type="AlphaFoldDB" id="A0A081RQG0"/>
<sequence length="79" mass="8812">MLIPILIFAGSYLAGEIYKKYATPQQKSRWENFAKMHHGEAGAIMTGAGILTRSPNLTASGIGLMLHDRYDAGKWFKNR</sequence>